<dbReference type="EMBL" id="JYDO01000333">
    <property type="protein sequence ID" value="KRZ65555.1"/>
    <property type="molecule type" value="Genomic_DNA"/>
</dbReference>
<proteinExistence type="predicted"/>
<keyword evidence="2" id="KW-1185">Reference proteome</keyword>
<reference evidence="1 2" key="1">
    <citation type="submission" date="2015-01" db="EMBL/GenBank/DDBJ databases">
        <title>Evolution of Trichinella species and genotypes.</title>
        <authorList>
            <person name="Korhonen P.K."/>
            <person name="Edoardo P."/>
            <person name="Giuseppe L.R."/>
            <person name="Gasser R.B."/>
        </authorList>
    </citation>
    <scope>NUCLEOTIDE SEQUENCE [LARGE SCALE GENOMIC DNA]</scope>
    <source>
        <strain evidence="1">ISS1980</strain>
    </source>
</reference>
<comment type="caution">
    <text evidence="1">The sequence shown here is derived from an EMBL/GenBank/DDBJ whole genome shotgun (WGS) entry which is preliminary data.</text>
</comment>
<organism evidence="1 2">
    <name type="scientific">Trichinella papuae</name>
    <dbReference type="NCBI Taxonomy" id="268474"/>
    <lineage>
        <taxon>Eukaryota</taxon>
        <taxon>Metazoa</taxon>
        <taxon>Ecdysozoa</taxon>
        <taxon>Nematoda</taxon>
        <taxon>Enoplea</taxon>
        <taxon>Dorylaimia</taxon>
        <taxon>Trichinellida</taxon>
        <taxon>Trichinellidae</taxon>
        <taxon>Trichinella</taxon>
    </lineage>
</organism>
<sequence>MFDIPDISFTYGPTQDLMLSITFSPEFMQIC</sequence>
<evidence type="ECO:0000313" key="1">
    <source>
        <dbReference type="EMBL" id="KRZ65555.1"/>
    </source>
</evidence>
<dbReference type="AlphaFoldDB" id="A0A0V1M1A5"/>
<accession>A0A0V1M1A5</accession>
<name>A0A0V1M1A5_9BILA</name>
<evidence type="ECO:0000313" key="2">
    <source>
        <dbReference type="Proteomes" id="UP000054843"/>
    </source>
</evidence>
<gene>
    <name evidence="1" type="ORF">T10_9590</name>
</gene>
<dbReference type="OrthoDB" id="5921753at2759"/>
<protein>
    <submittedName>
        <fullName evidence="1">Uncharacterized protein</fullName>
    </submittedName>
</protein>
<dbReference type="Proteomes" id="UP000054843">
    <property type="component" value="Unassembled WGS sequence"/>
</dbReference>